<organism evidence="1 2">
    <name type="scientific">Nocardia salmonicida</name>
    <dbReference type="NCBI Taxonomy" id="53431"/>
    <lineage>
        <taxon>Bacteria</taxon>
        <taxon>Bacillati</taxon>
        <taxon>Actinomycetota</taxon>
        <taxon>Actinomycetes</taxon>
        <taxon>Mycobacteriales</taxon>
        <taxon>Nocardiaceae</taxon>
        <taxon>Nocardia</taxon>
    </lineage>
</organism>
<dbReference type="SUPFAM" id="SSF53335">
    <property type="entry name" value="S-adenosyl-L-methionine-dependent methyltransferases"/>
    <property type="match status" value="1"/>
</dbReference>
<dbReference type="GO" id="GO:0008168">
    <property type="term" value="F:methyltransferase activity"/>
    <property type="evidence" value="ECO:0007669"/>
    <property type="project" value="UniProtKB-KW"/>
</dbReference>
<gene>
    <name evidence="1" type="ORF">OG308_22305</name>
</gene>
<dbReference type="Proteomes" id="UP001621418">
    <property type="component" value="Chromosome"/>
</dbReference>
<evidence type="ECO:0000313" key="2">
    <source>
        <dbReference type="Proteomes" id="UP001621418"/>
    </source>
</evidence>
<dbReference type="Gene3D" id="3.40.50.150">
    <property type="entry name" value="Vaccinia Virus protein VP39"/>
    <property type="match status" value="1"/>
</dbReference>
<name>A0ABZ1N281_9NOCA</name>
<evidence type="ECO:0000313" key="1">
    <source>
        <dbReference type="EMBL" id="WTY34060.1"/>
    </source>
</evidence>
<keyword evidence="2" id="KW-1185">Reference proteome</keyword>
<reference evidence="1 2" key="1">
    <citation type="submission" date="2022-10" db="EMBL/GenBank/DDBJ databases">
        <title>The complete genomes of actinobacterial strains from the NBC collection.</title>
        <authorList>
            <person name="Joergensen T.S."/>
            <person name="Alvarez Arevalo M."/>
            <person name="Sterndorff E.B."/>
            <person name="Faurdal D."/>
            <person name="Vuksanovic O."/>
            <person name="Mourched A.-S."/>
            <person name="Charusanti P."/>
            <person name="Shaw S."/>
            <person name="Blin K."/>
            <person name="Weber T."/>
        </authorList>
    </citation>
    <scope>NUCLEOTIDE SEQUENCE [LARGE SCALE GENOMIC DNA]</scope>
    <source>
        <strain evidence="1 2">NBC_01413</strain>
    </source>
</reference>
<keyword evidence="1" id="KW-0808">Transferase</keyword>
<dbReference type="PIRSF" id="PIRSF017393">
    <property type="entry name" value="MTase_SAV2177"/>
    <property type="match status" value="1"/>
</dbReference>
<dbReference type="Pfam" id="PF04672">
    <property type="entry name" value="Methyltransf_19"/>
    <property type="match status" value="1"/>
</dbReference>
<protein>
    <submittedName>
        <fullName evidence="1">SAM-dependent methyltransferase</fullName>
    </submittedName>
</protein>
<dbReference type="InterPro" id="IPR029063">
    <property type="entry name" value="SAM-dependent_MTases_sf"/>
</dbReference>
<keyword evidence="1" id="KW-0489">Methyltransferase</keyword>
<sequence length="271" mass="29357">MTTTDPSALIDPYRSTPARLHNAILGGKDHYTPDQALAATLTTNKITLAITESRRFALRAVEYLIDHHGVSQFVELGCGYPHAPNIHDIAGHRNGTTRILYIDNDPVVAAYGRAMLAGPNRFFTDTDITDTATVLGDISAVMDTARPIAVCVSGTAELIIDAPAVFAALTDRLSAGTWIVFTHITDEVYGHQIHSAAQALRAAGIAYHPRGRKEITAMLTRYRLVTPGLVAPHQWPPISVSGDEVRALFATPRPRTAWDLSAYAAVGQLQR</sequence>
<dbReference type="GO" id="GO:0032259">
    <property type="term" value="P:methylation"/>
    <property type="evidence" value="ECO:0007669"/>
    <property type="project" value="UniProtKB-KW"/>
</dbReference>
<proteinExistence type="predicted"/>
<dbReference type="InterPro" id="IPR006764">
    <property type="entry name" value="SAM_dep_MeTrfase_SAV2177_type"/>
</dbReference>
<dbReference type="RefSeq" id="WP_405146344.1">
    <property type="nucleotide sequence ID" value="NZ_CP109527.1"/>
</dbReference>
<accession>A0ABZ1N281</accession>
<dbReference type="EMBL" id="CP109527">
    <property type="protein sequence ID" value="WTY34060.1"/>
    <property type="molecule type" value="Genomic_DNA"/>
</dbReference>